<dbReference type="RefSeq" id="WP_164462015.1">
    <property type="nucleotide sequence ID" value="NZ_JACIJB010000007.1"/>
</dbReference>
<organism evidence="6 7">
    <name type="scientific">Brevundimonas halotolerans</name>
    <dbReference type="NCBI Taxonomy" id="69670"/>
    <lineage>
        <taxon>Bacteria</taxon>
        <taxon>Pseudomonadati</taxon>
        <taxon>Pseudomonadota</taxon>
        <taxon>Alphaproteobacteria</taxon>
        <taxon>Caulobacterales</taxon>
        <taxon>Caulobacteraceae</taxon>
        <taxon>Brevundimonas</taxon>
    </lineage>
</organism>
<keyword evidence="7" id="KW-1185">Reference proteome</keyword>
<name>A0A7W9A3Y4_9CAUL</name>
<gene>
    <name evidence="6" type="ORF">FHS65_001734</name>
</gene>
<keyword evidence="3" id="KW-0472">Membrane</keyword>
<evidence type="ECO:0000256" key="4">
    <source>
        <dbReference type="ARBA" id="ARBA00022734"/>
    </source>
</evidence>
<accession>A0A7W9A3Y4</accession>
<proteinExistence type="inferred from homology"/>
<evidence type="ECO:0000256" key="5">
    <source>
        <dbReference type="ARBA" id="ARBA00025321"/>
    </source>
</evidence>
<dbReference type="EMBL" id="JACIJB010000007">
    <property type="protein sequence ID" value="MBB5660976.1"/>
    <property type="molecule type" value="Genomic_DNA"/>
</dbReference>
<evidence type="ECO:0000313" key="7">
    <source>
        <dbReference type="Proteomes" id="UP000548978"/>
    </source>
</evidence>
<keyword evidence="4" id="KW-0430">Lectin</keyword>
<evidence type="ECO:0000256" key="3">
    <source>
        <dbReference type="ARBA" id="ARBA00022475"/>
    </source>
</evidence>
<reference evidence="6 7" key="1">
    <citation type="submission" date="2020-08" db="EMBL/GenBank/DDBJ databases">
        <title>Genomic Encyclopedia of Type Strains, Phase IV (KMG-IV): sequencing the most valuable type-strain genomes for metagenomic binning, comparative biology and taxonomic classification.</title>
        <authorList>
            <person name="Goeker M."/>
        </authorList>
    </citation>
    <scope>NUCLEOTIDE SEQUENCE [LARGE SCALE GENOMIC DNA]</scope>
    <source>
        <strain evidence="6 7">DSM 24448</strain>
    </source>
</reference>
<dbReference type="Pfam" id="PF07886">
    <property type="entry name" value="BA14K"/>
    <property type="match status" value="1"/>
</dbReference>
<dbReference type="Proteomes" id="UP000548978">
    <property type="component" value="Unassembled WGS sequence"/>
</dbReference>
<evidence type="ECO:0000256" key="2">
    <source>
        <dbReference type="ARBA" id="ARBA00020552"/>
    </source>
</evidence>
<keyword evidence="3" id="KW-1003">Cell membrane</keyword>
<sequence>MADLSKRVVTMIAAGAVLGLGATAAEAQSRYDGRYSYGYESQTRYEGGYRSEHRSSGYSDWSVAAQRDRPGDYRCDAFWDANRSDCDARWRDQRHRTSYGSGGYGYDRGYRDHDRRYDRGGYGYGGPQPYYGSSYRHPPAYGQGGATPYYGAHGRPDLVYPGSGSAYGGGRDARRVEWCRRTYRSYDPRTGYYRAYSGRLIYCG</sequence>
<comment type="function">
    <text evidence="5">Has immunoglobulin-binding and hemagglutination properties, and can bind to mannose. Essential for virulence. May be involved in LPS biosynthesis or polysaccharide transport.</text>
</comment>
<evidence type="ECO:0000313" key="6">
    <source>
        <dbReference type="EMBL" id="MBB5660976.1"/>
    </source>
</evidence>
<comment type="similarity">
    <text evidence="1">Belongs to the BA14k family.</text>
</comment>
<dbReference type="AlphaFoldDB" id="A0A7W9A3Y4"/>
<comment type="caution">
    <text evidence="6">The sequence shown here is derived from an EMBL/GenBank/DDBJ whole genome shotgun (WGS) entry which is preliminary data.</text>
</comment>
<dbReference type="InterPro" id="IPR012413">
    <property type="entry name" value="BA14K"/>
</dbReference>
<protein>
    <recommendedName>
        <fullName evidence="2">Lectin-like protein BA14k</fullName>
    </recommendedName>
</protein>
<evidence type="ECO:0000256" key="1">
    <source>
        <dbReference type="ARBA" id="ARBA00010270"/>
    </source>
</evidence>
<dbReference type="GO" id="GO:0030246">
    <property type="term" value="F:carbohydrate binding"/>
    <property type="evidence" value="ECO:0007669"/>
    <property type="project" value="UniProtKB-KW"/>
</dbReference>